<reference evidence="2" key="3">
    <citation type="submission" date="2022-06" db="UniProtKB">
        <authorList>
            <consortium name="EnsemblPlants"/>
        </authorList>
    </citation>
    <scope>IDENTIFICATION</scope>
</reference>
<evidence type="ECO:0000313" key="2">
    <source>
        <dbReference type="EnsemblPlants" id="TuG1812G0300005219.01.T01.cds294855"/>
    </source>
</evidence>
<feature type="compositionally biased region" description="Basic residues" evidence="1">
    <location>
        <begin position="107"/>
        <end position="119"/>
    </location>
</feature>
<organism evidence="2 3">
    <name type="scientific">Triticum urartu</name>
    <name type="common">Red wild einkorn</name>
    <name type="synonym">Crithodium urartu</name>
    <dbReference type="NCBI Taxonomy" id="4572"/>
    <lineage>
        <taxon>Eukaryota</taxon>
        <taxon>Viridiplantae</taxon>
        <taxon>Streptophyta</taxon>
        <taxon>Embryophyta</taxon>
        <taxon>Tracheophyta</taxon>
        <taxon>Spermatophyta</taxon>
        <taxon>Magnoliopsida</taxon>
        <taxon>Liliopsida</taxon>
        <taxon>Poales</taxon>
        <taxon>Poaceae</taxon>
        <taxon>BOP clade</taxon>
        <taxon>Pooideae</taxon>
        <taxon>Triticodae</taxon>
        <taxon>Triticeae</taxon>
        <taxon>Triticinae</taxon>
        <taxon>Triticum</taxon>
    </lineage>
</organism>
<dbReference type="EnsemblPlants" id="TuG1812G0300005219.01.T01">
    <property type="protein sequence ID" value="TuG1812G0300005219.01.T01.cds294855"/>
    <property type="gene ID" value="TuG1812G0300005219.01"/>
</dbReference>
<feature type="region of interest" description="Disordered" evidence="1">
    <location>
        <begin position="107"/>
        <end position="152"/>
    </location>
</feature>
<keyword evidence="3" id="KW-1185">Reference proteome</keyword>
<feature type="compositionally biased region" description="Basic residues" evidence="1">
    <location>
        <begin position="136"/>
        <end position="147"/>
    </location>
</feature>
<proteinExistence type="predicted"/>
<feature type="region of interest" description="Disordered" evidence="1">
    <location>
        <begin position="1"/>
        <end position="31"/>
    </location>
</feature>
<dbReference type="Gramene" id="TuG1812G0300005219.01.T01">
    <property type="protein sequence ID" value="TuG1812G0300005219.01.T01.cds294855"/>
    <property type="gene ID" value="TuG1812G0300005219.01"/>
</dbReference>
<evidence type="ECO:0000256" key="1">
    <source>
        <dbReference type="SAM" id="MobiDB-lite"/>
    </source>
</evidence>
<dbReference type="AlphaFoldDB" id="A0A8R7U0K2"/>
<accession>A0A8R7U0K2</accession>
<protein>
    <submittedName>
        <fullName evidence="2">Uncharacterized protein</fullName>
    </submittedName>
</protein>
<reference evidence="3" key="1">
    <citation type="journal article" date="2013" name="Nature">
        <title>Draft genome of the wheat A-genome progenitor Triticum urartu.</title>
        <authorList>
            <person name="Ling H.Q."/>
            <person name="Zhao S."/>
            <person name="Liu D."/>
            <person name="Wang J."/>
            <person name="Sun H."/>
            <person name="Zhang C."/>
            <person name="Fan H."/>
            <person name="Li D."/>
            <person name="Dong L."/>
            <person name="Tao Y."/>
            <person name="Gao C."/>
            <person name="Wu H."/>
            <person name="Li Y."/>
            <person name="Cui Y."/>
            <person name="Guo X."/>
            <person name="Zheng S."/>
            <person name="Wang B."/>
            <person name="Yu K."/>
            <person name="Liang Q."/>
            <person name="Yang W."/>
            <person name="Lou X."/>
            <person name="Chen J."/>
            <person name="Feng M."/>
            <person name="Jian J."/>
            <person name="Zhang X."/>
            <person name="Luo G."/>
            <person name="Jiang Y."/>
            <person name="Liu J."/>
            <person name="Wang Z."/>
            <person name="Sha Y."/>
            <person name="Zhang B."/>
            <person name="Wu H."/>
            <person name="Tang D."/>
            <person name="Shen Q."/>
            <person name="Xue P."/>
            <person name="Zou S."/>
            <person name="Wang X."/>
            <person name="Liu X."/>
            <person name="Wang F."/>
            <person name="Yang Y."/>
            <person name="An X."/>
            <person name="Dong Z."/>
            <person name="Zhang K."/>
            <person name="Zhang X."/>
            <person name="Luo M.C."/>
            <person name="Dvorak J."/>
            <person name="Tong Y."/>
            <person name="Wang J."/>
            <person name="Yang H."/>
            <person name="Li Z."/>
            <person name="Wang D."/>
            <person name="Zhang A."/>
            <person name="Wang J."/>
        </authorList>
    </citation>
    <scope>NUCLEOTIDE SEQUENCE</scope>
    <source>
        <strain evidence="3">cv. G1812</strain>
    </source>
</reference>
<dbReference type="Proteomes" id="UP000015106">
    <property type="component" value="Chromosome 3"/>
</dbReference>
<name>A0A8R7U0K2_TRIUA</name>
<evidence type="ECO:0000313" key="3">
    <source>
        <dbReference type="Proteomes" id="UP000015106"/>
    </source>
</evidence>
<feature type="region of interest" description="Disordered" evidence="1">
    <location>
        <begin position="190"/>
        <end position="220"/>
    </location>
</feature>
<sequence>MASASPVFTRRDSTSSASRRDTTGLNWNGTSSRSASLVSAMAVCESRSLCSCTAVRRKCGGPSGRAARRWSSSSHCVASAPPRSMTWTIFSDSMASRIAWFAAAPARRRKGQRSRKWRRATATSAGVGPARGNSSARHRPGHARSARRASASAKAAATRCMASPSGAARVAMCSSAALAASSRPAEAAAAQLSRRWMRQRPRSSERSSRSIQGGVAPAPGCGWSGMLEKFWSGEEVTDEEEPSSWWTISLASAAARSARRSRSVHEASKQSRLL</sequence>
<feature type="compositionally biased region" description="Basic and acidic residues" evidence="1">
    <location>
        <begin position="9"/>
        <end position="22"/>
    </location>
</feature>
<reference evidence="2" key="2">
    <citation type="submission" date="2018-03" db="EMBL/GenBank/DDBJ databases">
        <title>The Triticum urartu genome reveals the dynamic nature of wheat genome evolution.</title>
        <authorList>
            <person name="Ling H."/>
            <person name="Ma B."/>
            <person name="Shi X."/>
            <person name="Liu H."/>
            <person name="Dong L."/>
            <person name="Sun H."/>
            <person name="Cao Y."/>
            <person name="Gao Q."/>
            <person name="Zheng S."/>
            <person name="Li Y."/>
            <person name="Yu Y."/>
            <person name="Du H."/>
            <person name="Qi M."/>
            <person name="Li Y."/>
            <person name="Yu H."/>
            <person name="Cui Y."/>
            <person name="Wang N."/>
            <person name="Chen C."/>
            <person name="Wu H."/>
            <person name="Zhao Y."/>
            <person name="Zhang J."/>
            <person name="Li Y."/>
            <person name="Zhou W."/>
            <person name="Zhang B."/>
            <person name="Hu W."/>
            <person name="Eijk M."/>
            <person name="Tang J."/>
            <person name="Witsenboer H."/>
            <person name="Zhao S."/>
            <person name="Li Z."/>
            <person name="Zhang A."/>
            <person name="Wang D."/>
            <person name="Liang C."/>
        </authorList>
    </citation>
    <scope>NUCLEOTIDE SEQUENCE [LARGE SCALE GENOMIC DNA]</scope>
    <source>
        <strain evidence="2">cv. G1812</strain>
    </source>
</reference>